<proteinExistence type="predicted"/>
<organism evidence="1 2">
    <name type="scientific">Desulfobotulus mexicanus</name>
    <dbReference type="NCBI Taxonomy" id="2586642"/>
    <lineage>
        <taxon>Bacteria</taxon>
        <taxon>Pseudomonadati</taxon>
        <taxon>Thermodesulfobacteriota</taxon>
        <taxon>Desulfobacteria</taxon>
        <taxon>Desulfobacterales</taxon>
        <taxon>Desulfobacteraceae</taxon>
        <taxon>Desulfobotulus</taxon>
    </lineage>
</organism>
<dbReference type="EMBL" id="VDMB01000012">
    <property type="protein sequence ID" value="TYT74318.1"/>
    <property type="molecule type" value="Genomic_DNA"/>
</dbReference>
<name>A0A5S5MF53_9BACT</name>
<gene>
    <name evidence="1" type="ORF">FIM25_10170</name>
</gene>
<evidence type="ECO:0000313" key="2">
    <source>
        <dbReference type="Proteomes" id="UP000321899"/>
    </source>
</evidence>
<accession>A0A5S5MF53</accession>
<sequence>MNIKNAVYEAMDNGERVVAALKATQRDDAAEVQRLKRTAPRRTYSQIDEGFAGTMERVSLASAAFLLDEARETINLALAITTEDRKTGNLQRIANINEAKIQFLGRLGVPRDLAAEYGPPPHPLTEDARQAAPEPDMEAVEYMLSVIDETAEAWNGL</sequence>
<evidence type="ECO:0000313" key="1">
    <source>
        <dbReference type="EMBL" id="TYT74318.1"/>
    </source>
</evidence>
<protein>
    <submittedName>
        <fullName evidence="1">Uncharacterized protein</fullName>
    </submittedName>
</protein>
<dbReference type="RefSeq" id="WP_139448896.1">
    <property type="nucleotide sequence ID" value="NZ_VDMB01000012.1"/>
</dbReference>
<comment type="caution">
    <text evidence="1">The sequence shown here is derived from an EMBL/GenBank/DDBJ whole genome shotgun (WGS) entry which is preliminary data.</text>
</comment>
<dbReference type="AlphaFoldDB" id="A0A5S5MF53"/>
<reference evidence="1 2" key="1">
    <citation type="submission" date="2019-06" db="EMBL/GenBank/DDBJ databases">
        <title>Desulfobotulus mexicanus sp. nov., a novel sulfate-reducing bacterium isolated from the sediment of an alkaline crater lake in Mexico.</title>
        <authorList>
            <person name="Hirschler-Rea A."/>
        </authorList>
    </citation>
    <scope>NUCLEOTIDE SEQUENCE [LARGE SCALE GENOMIC DNA]</scope>
    <source>
        <strain evidence="1 2">PAR22N</strain>
    </source>
</reference>
<dbReference type="Proteomes" id="UP000321899">
    <property type="component" value="Unassembled WGS sequence"/>
</dbReference>
<keyword evidence="2" id="KW-1185">Reference proteome</keyword>